<evidence type="ECO:0000259" key="2">
    <source>
        <dbReference type="PROSITE" id="PS50181"/>
    </source>
</evidence>
<dbReference type="AlphaFoldDB" id="A0A9P8AFZ6"/>
<dbReference type="GeneID" id="66116467"/>
<accession>A0A9P8AFZ6</accession>
<feature type="domain" description="F-box" evidence="2">
    <location>
        <begin position="97"/>
        <end position="142"/>
    </location>
</feature>
<feature type="region of interest" description="Disordered" evidence="1">
    <location>
        <begin position="10"/>
        <end position="30"/>
    </location>
</feature>
<dbReference type="EMBL" id="JAHMUF010000028">
    <property type="protein sequence ID" value="KAG7191498.1"/>
    <property type="molecule type" value="Genomic_DNA"/>
</dbReference>
<proteinExistence type="predicted"/>
<sequence length="602" mass="69708">MDRYTAEILEGLRRAGTNSPTEPQSEDECKYEDEDEDMNLTVFNTPIGYLKRPLFQDTTTITSSSPQDRVIRPLLESKHYRPTSNETQGCSANESSTLDIANLPIEIMERISLFLSQGDCLKIMLLNKSCCNVMKTRLYRNIVVDSQVDLFSKDDPTRTYINSSYGFKRFLQKACIEDFSFVQNLVVMEYFDMNHYERQFQALISQCLSHLNHIRHLEWLPELNSLMLSQLPNLRQLQVLRVSLPENTPSVEAERLSLHNLKVLEVLAYHDCDVLNSFLRKLDLDPQKLDCIQLHRYKKGKIYDHSMNPTAVELSRNQATINRDHELQQVIKHTPMTCEQLKELVLDHIHVSHRLFESLKLHFPLFHNLTRLKLTNVVEYLGGGELMLHQLSKVVRPENLIALSIDWREANQDTVAEFINGLGGLQELDVVIRFNYTKGVTIDETLDQYVKAIVASFRTLHKLSLELKVEQQNGTESFGDLNNPVMDQLVDLHLLESLRIPVRQGGGMHERLAWMIPQMAQLRYLDLVGGGSGGQPNLGMGMIHPCVYDEWFKVQHVAILYCQMNDQLRYVRCNKRVFYCNKLGIVEPKTWLDKWFDKRVRV</sequence>
<name>A0A9P8AFZ6_9ASCO</name>
<evidence type="ECO:0000313" key="4">
    <source>
        <dbReference type="Proteomes" id="UP000790833"/>
    </source>
</evidence>
<dbReference type="SUPFAM" id="SSF52047">
    <property type="entry name" value="RNI-like"/>
    <property type="match status" value="1"/>
</dbReference>
<keyword evidence="4" id="KW-1185">Reference proteome</keyword>
<gene>
    <name evidence="3" type="ORF">KQ657_003093</name>
</gene>
<reference evidence="3" key="1">
    <citation type="submission" date="2021-03" db="EMBL/GenBank/DDBJ databases">
        <authorList>
            <person name="Palmer J.M."/>
        </authorList>
    </citation>
    <scope>NUCLEOTIDE SEQUENCE</scope>
    <source>
        <strain evidence="3">ARV_011</strain>
    </source>
</reference>
<protein>
    <recommendedName>
        <fullName evidence="2">F-box domain-containing protein</fullName>
    </recommendedName>
</protein>
<dbReference type="PROSITE" id="PS50181">
    <property type="entry name" value="FBOX"/>
    <property type="match status" value="1"/>
</dbReference>
<evidence type="ECO:0000313" key="3">
    <source>
        <dbReference type="EMBL" id="KAG7191498.1"/>
    </source>
</evidence>
<dbReference type="Gene3D" id="3.80.10.10">
    <property type="entry name" value="Ribonuclease Inhibitor"/>
    <property type="match status" value="1"/>
</dbReference>
<dbReference type="InterPro" id="IPR001810">
    <property type="entry name" value="F-box_dom"/>
</dbReference>
<comment type="caution">
    <text evidence="3">The sequence shown here is derived from an EMBL/GenBank/DDBJ whole genome shotgun (WGS) entry which is preliminary data.</text>
</comment>
<organism evidence="3 4">
    <name type="scientific">Scheffersomyces spartinae</name>
    <dbReference type="NCBI Taxonomy" id="45513"/>
    <lineage>
        <taxon>Eukaryota</taxon>
        <taxon>Fungi</taxon>
        <taxon>Dikarya</taxon>
        <taxon>Ascomycota</taxon>
        <taxon>Saccharomycotina</taxon>
        <taxon>Pichiomycetes</taxon>
        <taxon>Debaryomycetaceae</taxon>
        <taxon>Scheffersomyces</taxon>
    </lineage>
</organism>
<evidence type="ECO:0000256" key="1">
    <source>
        <dbReference type="SAM" id="MobiDB-lite"/>
    </source>
</evidence>
<dbReference type="OrthoDB" id="4024240at2759"/>
<dbReference type="InterPro" id="IPR032675">
    <property type="entry name" value="LRR_dom_sf"/>
</dbReference>
<dbReference type="Proteomes" id="UP000790833">
    <property type="component" value="Unassembled WGS sequence"/>
</dbReference>
<dbReference type="RefSeq" id="XP_043047050.1">
    <property type="nucleotide sequence ID" value="XM_043193829.1"/>
</dbReference>